<feature type="non-terminal residue" evidence="1">
    <location>
        <position position="62"/>
    </location>
</feature>
<organism evidence="1 2">
    <name type="scientific">Dissostichus eleginoides</name>
    <name type="common">Patagonian toothfish</name>
    <name type="synonym">Dissostichus amissus</name>
    <dbReference type="NCBI Taxonomy" id="100907"/>
    <lineage>
        <taxon>Eukaryota</taxon>
        <taxon>Metazoa</taxon>
        <taxon>Chordata</taxon>
        <taxon>Craniata</taxon>
        <taxon>Vertebrata</taxon>
        <taxon>Euteleostomi</taxon>
        <taxon>Actinopterygii</taxon>
        <taxon>Neopterygii</taxon>
        <taxon>Teleostei</taxon>
        <taxon>Neoteleostei</taxon>
        <taxon>Acanthomorphata</taxon>
        <taxon>Eupercaria</taxon>
        <taxon>Perciformes</taxon>
        <taxon>Notothenioidei</taxon>
        <taxon>Nototheniidae</taxon>
        <taxon>Dissostichus</taxon>
    </lineage>
</organism>
<keyword evidence="1" id="KW-0378">Hydrolase</keyword>
<protein>
    <submittedName>
        <fullName evidence="1">Endonuclease MutS2</fullName>
    </submittedName>
</protein>
<dbReference type="AlphaFoldDB" id="A0AAD9ETG4"/>
<comment type="caution">
    <text evidence="1">The sequence shown here is derived from an EMBL/GenBank/DDBJ whole genome shotgun (WGS) entry which is preliminary data.</text>
</comment>
<keyword evidence="1" id="KW-0540">Nuclease</keyword>
<feature type="non-terminal residue" evidence="1">
    <location>
        <position position="1"/>
    </location>
</feature>
<dbReference type="GO" id="GO:0004519">
    <property type="term" value="F:endonuclease activity"/>
    <property type="evidence" value="ECO:0007669"/>
    <property type="project" value="UniProtKB-KW"/>
</dbReference>
<proteinExistence type="predicted"/>
<dbReference type="EMBL" id="JASDAP010000028">
    <property type="protein sequence ID" value="KAK1876456.1"/>
    <property type="molecule type" value="Genomic_DNA"/>
</dbReference>
<keyword evidence="2" id="KW-1185">Reference proteome</keyword>
<sequence length="62" mass="6590">RTEGKQGGPDGVSRTAGSIQSCCDMLTSLHQQTAASSTYGGRQTKEKVIEMEEEEEDDAAAL</sequence>
<accession>A0AAD9ETG4</accession>
<reference evidence="1" key="1">
    <citation type="submission" date="2023-04" db="EMBL/GenBank/DDBJ databases">
        <title>Chromosome-level genome of Chaenocephalus aceratus.</title>
        <authorList>
            <person name="Park H."/>
        </authorList>
    </citation>
    <scope>NUCLEOTIDE SEQUENCE</scope>
    <source>
        <strain evidence="1">DE</strain>
        <tissue evidence="1">Muscle</tissue>
    </source>
</reference>
<name>A0AAD9ETG4_DISEL</name>
<evidence type="ECO:0000313" key="1">
    <source>
        <dbReference type="EMBL" id="KAK1876456.1"/>
    </source>
</evidence>
<keyword evidence="1" id="KW-0255">Endonuclease</keyword>
<evidence type="ECO:0000313" key="2">
    <source>
        <dbReference type="Proteomes" id="UP001228049"/>
    </source>
</evidence>
<gene>
    <name evidence="1" type="ORF">KUDE01_001779</name>
</gene>
<dbReference type="Proteomes" id="UP001228049">
    <property type="component" value="Unassembled WGS sequence"/>
</dbReference>